<comment type="caution">
    <text evidence="2">The sequence shown here is derived from an EMBL/GenBank/DDBJ whole genome shotgun (WGS) entry which is preliminary data.</text>
</comment>
<dbReference type="Proteomes" id="UP000011096">
    <property type="component" value="Unassembled WGS sequence"/>
</dbReference>
<dbReference type="OrthoDB" id="10288633at2759"/>
<proteinExistence type="predicted"/>
<keyword evidence="3" id="KW-1185">Reference proteome</keyword>
<feature type="signal peptide" evidence="1">
    <location>
        <begin position="1"/>
        <end position="18"/>
    </location>
</feature>
<evidence type="ECO:0000313" key="3">
    <source>
        <dbReference type="Proteomes" id="UP000011096"/>
    </source>
</evidence>
<name>A0A7J6J1P0_COLFN</name>
<protein>
    <submittedName>
        <fullName evidence="2">Uncharacterized protein</fullName>
    </submittedName>
</protein>
<gene>
    <name evidence="2" type="ORF">CGGC5_v010121</name>
</gene>
<dbReference type="AlphaFoldDB" id="A0A7J6J1P0"/>
<dbReference type="InParanoid" id="A0A7J6J1P0"/>
<accession>A0A7J6J1P0</accession>
<reference evidence="2 3" key="2">
    <citation type="submission" date="2020-04" db="EMBL/GenBank/DDBJ databases">
        <title>Genome sequencing and assembly of multiple isolates from the Colletotrichum gloeosporioides species complex.</title>
        <authorList>
            <person name="Gan P."/>
            <person name="Shirasu K."/>
        </authorList>
    </citation>
    <scope>NUCLEOTIDE SEQUENCE [LARGE SCALE GENOMIC DNA]</scope>
    <source>
        <strain evidence="2 3">Nara gc5</strain>
    </source>
</reference>
<dbReference type="RefSeq" id="XP_031881863.1">
    <property type="nucleotide sequence ID" value="XM_032021158.1"/>
</dbReference>
<feature type="chain" id="PRO_5029492251" evidence="1">
    <location>
        <begin position="19"/>
        <end position="75"/>
    </location>
</feature>
<organism evidence="2 3">
    <name type="scientific">Colletotrichum fructicola (strain Nara gc5)</name>
    <name type="common">Anthracnose fungus</name>
    <name type="synonym">Colletotrichum gloeosporioides (strain Nara gc5)</name>
    <dbReference type="NCBI Taxonomy" id="1213859"/>
    <lineage>
        <taxon>Eukaryota</taxon>
        <taxon>Fungi</taxon>
        <taxon>Dikarya</taxon>
        <taxon>Ascomycota</taxon>
        <taxon>Pezizomycotina</taxon>
        <taxon>Sordariomycetes</taxon>
        <taxon>Hypocreomycetidae</taxon>
        <taxon>Glomerellales</taxon>
        <taxon>Glomerellaceae</taxon>
        <taxon>Colletotrichum</taxon>
        <taxon>Colletotrichum gloeosporioides species complex</taxon>
    </lineage>
</organism>
<reference evidence="2 3" key="1">
    <citation type="submission" date="2012-08" db="EMBL/GenBank/DDBJ databases">
        <authorList>
            <person name="Gan P.H.P."/>
            <person name="Ikeda K."/>
            <person name="Irieda H."/>
            <person name="Narusaka M."/>
            <person name="O'Connell R.J."/>
            <person name="Narusaka Y."/>
            <person name="Takano Y."/>
            <person name="Kubo Y."/>
            <person name="Shirasu K."/>
        </authorList>
    </citation>
    <scope>NUCLEOTIDE SEQUENCE [LARGE SCALE GENOMIC DNA]</scope>
    <source>
        <strain evidence="2 3">Nara gc5</strain>
    </source>
</reference>
<dbReference type="EMBL" id="ANPB02000005">
    <property type="protein sequence ID" value="KAF4483326.1"/>
    <property type="molecule type" value="Genomic_DNA"/>
</dbReference>
<dbReference type="GeneID" id="43605364"/>
<evidence type="ECO:0000313" key="2">
    <source>
        <dbReference type="EMBL" id="KAF4483326.1"/>
    </source>
</evidence>
<evidence type="ECO:0000256" key="1">
    <source>
        <dbReference type="SAM" id="SignalP"/>
    </source>
</evidence>
<sequence length="75" mass="8212">MRSAAVLLFIASPLAASAFIVGAYENINGCQEACPASCDSFTYDFLNCTLSIYPDNPHAYCNCKERPAKKRSSRK</sequence>
<keyword evidence="1" id="KW-0732">Signal</keyword>